<gene>
    <name evidence="2" type="ORF">RUM43_004120</name>
    <name evidence="1" type="ORF">RUM44_011386</name>
</gene>
<dbReference type="AlphaFoldDB" id="A0AAN8SAJ8"/>
<evidence type="ECO:0000313" key="3">
    <source>
        <dbReference type="Proteomes" id="UP001359485"/>
    </source>
</evidence>
<accession>A0AAN8SAJ8</accession>
<evidence type="ECO:0000313" key="4">
    <source>
        <dbReference type="Proteomes" id="UP001372834"/>
    </source>
</evidence>
<dbReference type="PANTHER" id="PTHR34924">
    <property type="entry name" value="UPF0573 PROTEIN C2ORF70"/>
    <property type="match status" value="1"/>
</dbReference>
<protein>
    <submittedName>
        <fullName evidence="2">Uncharacterized protein</fullName>
    </submittedName>
</protein>
<dbReference type="EMBL" id="JAWJWE010000002">
    <property type="protein sequence ID" value="KAK6642618.1"/>
    <property type="molecule type" value="Genomic_DNA"/>
</dbReference>
<keyword evidence="3" id="KW-1185">Reference proteome</keyword>
<name>A0AAN8SAJ8_POLSC</name>
<dbReference type="EMBL" id="JAWJWF010000046">
    <property type="protein sequence ID" value="KAK6624527.1"/>
    <property type="molecule type" value="Genomic_DNA"/>
</dbReference>
<dbReference type="InterPro" id="IPR052329">
    <property type="entry name" value="CIMIP2C"/>
</dbReference>
<dbReference type="Proteomes" id="UP001372834">
    <property type="component" value="Unassembled WGS sequence"/>
</dbReference>
<evidence type="ECO:0000313" key="2">
    <source>
        <dbReference type="EMBL" id="KAK6642618.1"/>
    </source>
</evidence>
<comment type="caution">
    <text evidence="2">The sequence shown here is derived from an EMBL/GenBank/DDBJ whole genome shotgun (WGS) entry which is preliminary data.</text>
</comment>
<reference evidence="2 4" key="1">
    <citation type="submission" date="2023-10" db="EMBL/GenBank/DDBJ databases">
        <title>Genomes of two closely related lineages of the louse Polyplax serrata with different host specificities.</title>
        <authorList>
            <person name="Martinu J."/>
            <person name="Tarabai H."/>
            <person name="Stefka J."/>
            <person name="Hypsa V."/>
        </authorList>
    </citation>
    <scope>NUCLEOTIDE SEQUENCE [LARGE SCALE GENOMIC DNA]</scope>
    <source>
        <strain evidence="1">98ZLc_SE</strain>
        <strain evidence="2">HR10_N</strain>
    </source>
</reference>
<proteinExistence type="predicted"/>
<evidence type="ECO:0000313" key="1">
    <source>
        <dbReference type="EMBL" id="KAK6624527.1"/>
    </source>
</evidence>
<dbReference type="PANTHER" id="PTHR34924:SF1">
    <property type="entry name" value="PROTEIN FAM166C"/>
    <property type="match status" value="1"/>
</dbReference>
<sequence>MVTILEPKTKGARITYHVTPLPDSFTSIYPPVKEGLGNVNEKGNRNFFLNYRKNVLSKYMPSMYKWGDDYDAYSVHPKIIPSHRKQRWEEMFSKPNINLTFKNQAKMTEIDNFYLLCQFQRQYCNDYTGHLHPMDYFVKDEYKWNQAPDLNSTYVQFPEMYVKYKQPYTLPLTTERAWLEPFEPFRRLTGKRDPYPDMKFPR</sequence>
<organism evidence="2 4">
    <name type="scientific">Polyplax serrata</name>
    <name type="common">Common mouse louse</name>
    <dbReference type="NCBI Taxonomy" id="468196"/>
    <lineage>
        <taxon>Eukaryota</taxon>
        <taxon>Metazoa</taxon>
        <taxon>Ecdysozoa</taxon>
        <taxon>Arthropoda</taxon>
        <taxon>Hexapoda</taxon>
        <taxon>Insecta</taxon>
        <taxon>Pterygota</taxon>
        <taxon>Neoptera</taxon>
        <taxon>Paraneoptera</taxon>
        <taxon>Psocodea</taxon>
        <taxon>Troctomorpha</taxon>
        <taxon>Phthiraptera</taxon>
        <taxon>Anoplura</taxon>
        <taxon>Polyplacidae</taxon>
        <taxon>Polyplax</taxon>
    </lineage>
</organism>
<dbReference type="Proteomes" id="UP001359485">
    <property type="component" value="Unassembled WGS sequence"/>
</dbReference>